<keyword evidence="2" id="KW-0677">Repeat</keyword>
<name>A0A913XDJ0_EXADI</name>
<dbReference type="InterPro" id="IPR011042">
    <property type="entry name" value="6-blade_b-propeller_TolB-like"/>
</dbReference>
<feature type="repeat" description="NHL" evidence="6">
    <location>
        <begin position="232"/>
        <end position="275"/>
    </location>
</feature>
<dbReference type="PANTHER" id="PTHR24104">
    <property type="entry name" value="E3 UBIQUITIN-PROTEIN LIGASE NHLRC1-RELATED"/>
    <property type="match status" value="1"/>
</dbReference>
<evidence type="ECO:0000256" key="5">
    <source>
        <dbReference type="PROSITE-ProRule" id="PRU00087"/>
    </source>
</evidence>
<dbReference type="GeneID" id="110240949"/>
<dbReference type="PROSITE" id="PS51125">
    <property type="entry name" value="NHL"/>
    <property type="match status" value="2"/>
</dbReference>
<dbReference type="Gene3D" id="2.120.10.30">
    <property type="entry name" value="TolB, C-terminal domain"/>
    <property type="match status" value="2"/>
</dbReference>
<reference evidence="7" key="1">
    <citation type="submission" date="2022-11" db="UniProtKB">
        <authorList>
            <consortium name="EnsemblMetazoa"/>
        </authorList>
    </citation>
    <scope>IDENTIFICATION</scope>
</reference>
<dbReference type="GO" id="GO:0008270">
    <property type="term" value="F:zinc ion binding"/>
    <property type="evidence" value="ECO:0007669"/>
    <property type="project" value="UniProtKB-KW"/>
</dbReference>
<keyword evidence="8" id="KW-1185">Reference proteome</keyword>
<dbReference type="InterPro" id="IPR001298">
    <property type="entry name" value="Filamin/ABP280_rpt"/>
</dbReference>
<sequence>MKFQPNEQLRKQMDIGVGLLQSFKRADANNSSVEPNSLKVGRTFEAMGKGNSLTVTLRTYKGELCDPPLDDVTVHITPEDDVTIEEKEATADGKIKVIFTPRVPGQLTAEVQVHGNPVSNSPLVMDVKPQHIKEMTTNPKLKNALNTGSKKFRGIAVNKTNTKIAVAAWKDCCVRVFNMDGDLLLSYGSGDSGRGKLNNPQGLAFLSETDLVIADSYNDRICIVDTTSGALVKTFGCQGNMDGQFKNPRGVHVDDDSNIIVCDRDNHRVQVFTKNGEYLYRFTIPGEKKPYDVVKHNGLFYVSADISVVHVIEMKDNQSPTTVNTIGGEDYTDGRLEDSSGLAIDNDNNLLVCDYNSKNIYKFSLDGHHVGKSNDLNYRPQFIAVLNNGQILCTTPEKGVTFS</sequence>
<feature type="repeat" description="Filamin" evidence="5">
    <location>
        <begin position="23"/>
        <end position="127"/>
    </location>
</feature>
<evidence type="ECO:0000256" key="3">
    <source>
        <dbReference type="ARBA" id="ARBA00022771"/>
    </source>
</evidence>
<accession>A0A913XDJ0</accession>
<dbReference type="OrthoDB" id="654191at2759"/>
<dbReference type="InterPro" id="IPR013783">
    <property type="entry name" value="Ig-like_fold"/>
</dbReference>
<dbReference type="AlphaFoldDB" id="A0A913XDJ0"/>
<evidence type="ECO:0000256" key="1">
    <source>
        <dbReference type="ARBA" id="ARBA00022723"/>
    </source>
</evidence>
<dbReference type="Pfam" id="PF00630">
    <property type="entry name" value="Filamin"/>
    <property type="match status" value="1"/>
</dbReference>
<dbReference type="KEGG" id="epa:110240949"/>
<evidence type="ECO:0000313" key="7">
    <source>
        <dbReference type="EnsemblMetazoa" id="XP_020902428.2"/>
    </source>
</evidence>
<dbReference type="InterPro" id="IPR001258">
    <property type="entry name" value="NHL_repeat"/>
</dbReference>
<dbReference type="InterPro" id="IPR017868">
    <property type="entry name" value="Filamin/ABP280_repeat-like"/>
</dbReference>
<dbReference type="Gene3D" id="2.60.40.10">
    <property type="entry name" value="Immunoglobulins"/>
    <property type="match status" value="1"/>
</dbReference>
<protein>
    <submittedName>
        <fullName evidence="7">Uncharacterized protein</fullName>
    </submittedName>
</protein>
<dbReference type="GO" id="GO:0005737">
    <property type="term" value="C:cytoplasm"/>
    <property type="evidence" value="ECO:0007669"/>
    <property type="project" value="UniProtKB-SubCell"/>
</dbReference>
<dbReference type="InterPro" id="IPR050952">
    <property type="entry name" value="TRIM-NHL_E3_ligases"/>
</dbReference>
<dbReference type="Pfam" id="PF01436">
    <property type="entry name" value="NHL"/>
    <property type="match status" value="1"/>
</dbReference>
<evidence type="ECO:0000256" key="6">
    <source>
        <dbReference type="PROSITE-ProRule" id="PRU00504"/>
    </source>
</evidence>
<dbReference type="PROSITE" id="PS50194">
    <property type="entry name" value="FILAMIN_REPEAT"/>
    <property type="match status" value="1"/>
</dbReference>
<dbReference type="RefSeq" id="XP_020902428.2">
    <property type="nucleotide sequence ID" value="XM_021046769.2"/>
</dbReference>
<evidence type="ECO:0000313" key="8">
    <source>
        <dbReference type="Proteomes" id="UP000887567"/>
    </source>
</evidence>
<dbReference type="OMA" id="NDRICIV"/>
<feature type="repeat" description="NHL" evidence="6">
    <location>
        <begin position="184"/>
        <end position="227"/>
    </location>
</feature>
<dbReference type="GO" id="GO:0061630">
    <property type="term" value="F:ubiquitin protein ligase activity"/>
    <property type="evidence" value="ECO:0007669"/>
    <property type="project" value="TreeGrafter"/>
</dbReference>
<dbReference type="SUPFAM" id="SSF81296">
    <property type="entry name" value="E set domains"/>
    <property type="match status" value="1"/>
</dbReference>
<dbReference type="EnsemblMetazoa" id="XM_021046769.2">
    <property type="protein sequence ID" value="XP_020902428.2"/>
    <property type="gene ID" value="LOC110240949"/>
</dbReference>
<dbReference type="CDD" id="cd05819">
    <property type="entry name" value="NHL"/>
    <property type="match status" value="1"/>
</dbReference>
<dbReference type="SUPFAM" id="SSF101898">
    <property type="entry name" value="NHL repeat"/>
    <property type="match status" value="1"/>
</dbReference>
<proteinExistence type="predicted"/>
<dbReference type="PANTHER" id="PTHR24104:SF25">
    <property type="entry name" value="PROTEIN LIN-41"/>
    <property type="match status" value="1"/>
</dbReference>
<keyword evidence="1" id="KW-0479">Metal-binding</keyword>
<evidence type="ECO:0000256" key="2">
    <source>
        <dbReference type="ARBA" id="ARBA00022737"/>
    </source>
</evidence>
<dbReference type="InterPro" id="IPR014756">
    <property type="entry name" value="Ig_E-set"/>
</dbReference>
<evidence type="ECO:0000256" key="4">
    <source>
        <dbReference type="ARBA" id="ARBA00022833"/>
    </source>
</evidence>
<organism evidence="7 8">
    <name type="scientific">Exaiptasia diaphana</name>
    <name type="common">Tropical sea anemone</name>
    <name type="synonym">Aiptasia pulchella</name>
    <dbReference type="NCBI Taxonomy" id="2652724"/>
    <lineage>
        <taxon>Eukaryota</taxon>
        <taxon>Metazoa</taxon>
        <taxon>Cnidaria</taxon>
        <taxon>Anthozoa</taxon>
        <taxon>Hexacorallia</taxon>
        <taxon>Actiniaria</taxon>
        <taxon>Aiptasiidae</taxon>
        <taxon>Exaiptasia</taxon>
    </lineage>
</organism>
<dbReference type="GO" id="GO:0000209">
    <property type="term" value="P:protein polyubiquitination"/>
    <property type="evidence" value="ECO:0007669"/>
    <property type="project" value="TreeGrafter"/>
</dbReference>
<dbReference type="Proteomes" id="UP000887567">
    <property type="component" value="Unplaced"/>
</dbReference>
<dbReference type="SMART" id="SM00557">
    <property type="entry name" value="IG_FLMN"/>
    <property type="match status" value="1"/>
</dbReference>
<keyword evidence="4" id="KW-0862">Zinc</keyword>
<keyword evidence="3" id="KW-0863">Zinc-finger</keyword>
<dbReference type="GO" id="GO:0043161">
    <property type="term" value="P:proteasome-mediated ubiquitin-dependent protein catabolic process"/>
    <property type="evidence" value="ECO:0007669"/>
    <property type="project" value="TreeGrafter"/>
</dbReference>